<accession>A0ABS7A7P1</accession>
<feature type="transmembrane region" description="Helical" evidence="1">
    <location>
        <begin position="84"/>
        <end position="101"/>
    </location>
</feature>
<evidence type="ECO:0000313" key="2">
    <source>
        <dbReference type="EMBL" id="MBW6398311.1"/>
    </source>
</evidence>
<keyword evidence="1" id="KW-0812">Transmembrane</keyword>
<gene>
    <name evidence="2" type="ORF">KPL78_10660</name>
</gene>
<proteinExistence type="predicted"/>
<evidence type="ECO:0000256" key="1">
    <source>
        <dbReference type="SAM" id="Phobius"/>
    </source>
</evidence>
<sequence length="103" mass="10681">MTQATERMTDDIGAAARTLAGDAKDSAKAELAALRQKVEALMADRVTPAVSEAAGRAEDFAHSAAESVRHRADQLAGSVRQQPFVAIGAAVLAGVAIGLLIRR</sequence>
<keyword evidence="1" id="KW-0472">Membrane</keyword>
<dbReference type="RefSeq" id="WP_219762913.1">
    <property type="nucleotide sequence ID" value="NZ_JAHYBZ010000003.1"/>
</dbReference>
<protein>
    <recommendedName>
        <fullName evidence="4">DUF883 domain-containing protein</fullName>
    </recommendedName>
</protein>
<keyword evidence="1" id="KW-1133">Transmembrane helix</keyword>
<keyword evidence="3" id="KW-1185">Reference proteome</keyword>
<name>A0ABS7A7P1_9PROT</name>
<dbReference type="Proteomes" id="UP001196565">
    <property type="component" value="Unassembled WGS sequence"/>
</dbReference>
<dbReference type="EMBL" id="JAHYBZ010000003">
    <property type="protein sequence ID" value="MBW6398311.1"/>
    <property type="molecule type" value="Genomic_DNA"/>
</dbReference>
<comment type="caution">
    <text evidence="2">The sequence shown here is derived from an EMBL/GenBank/DDBJ whole genome shotgun (WGS) entry which is preliminary data.</text>
</comment>
<evidence type="ECO:0000313" key="3">
    <source>
        <dbReference type="Proteomes" id="UP001196565"/>
    </source>
</evidence>
<reference evidence="2 3" key="1">
    <citation type="submission" date="2021-07" db="EMBL/GenBank/DDBJ databases">
        <authorList>
            <person name="So Y."/>
        </authorList>
    </citation>
    <scope>NUCLEOTIDE SEQUENCE [LARGE SCALE GENOMIC DNA]</scope>
    <source>
        <strain evidence="2 3">HJA6</strain>
    </source>
</reference>
<organism evidence="2 3">
    <name type="scientific">Roseomonas alba</name>
    <dbReference type="NCBI Taxonomy" id="2846776"/>
    <lineage>
        <taxon>Bacteria</taxon>
        <taxon>Pseudomonadati</taxon>
        <taxon>Pseudomonadota</taxon>
        <taxon>Alphaproteobacteria</taxon>
        <taxon>Acetobacterales</taxon>
        <taxon>Roseomonadaceae</taxon>
        <taxon>Roseomonas</taxon>
    </lineage>
</organism>
<evidence type="ECO:0008006" key="4">
    <source>
        <dbReference type="Google" id="ProtNLM"/>
    </source>
</evidence>